<dbReference type="NCBIfam" id="TIGR04020">
    <property type="entry name" value="seco_metab_LLM"/>
    <property type="match status" value="1"/>
</dbReference>
<dbReference type="RefSeq" id="WP_344222333.1">
    <property type="nucleotide sequence ID" value="NZ_BAAAOS010000066.1"/>
</dbReference>
<sequence>MKVSLMFFAGRAAPIDQGSPLYQLLLDAAALADEAGMTAVWTPERHFSQFGGTFPNPSVVSAAVAVTTKRLRIRAGSVISPLHDPLRIAEEWAVVDNLSNGRVELSFGSGWNTNDFVLAPDRYEDRREAMRRDIDTVKALWSGQPVTRRNGSGQEIEVRTLPCPVQAELPIWLTAQSDATFDSAARSGLPVLTNLNFNSPDTLARRCAAYRQAADSTGQNGRTSVALMLPTYLAPTDAAARRQSAEPLRDYLRQNLNLRADFAAGKRPATQASPPTPDEIEQIVEAGVRRVQDWAGLIGAPPTVAARLDAFEAQGIDEIACLVDFGTDHQSTMASLGLLAELATSSSAPTN</sequence>
<comment type="caution">
    <text evidence="4">The sequence shown here is derived from an EMBL/GenBank/DDBJ whole genome shotgun (WGS) entry which is preliminary data.</text>
</comment>
<name>A0ABP4QNA4_9ACTN</name>
<keyword evidence="1" id="KW-0560">Oxidoreductase</keyword>
<organism evidence="4 5">
    <name type="scientific">Kribbella sancticallisti</name>
    <dbReference type="NCBI Taxonomy" id="460087"/>
    <lineage>
        <taxon>Bacteria</taxon>
        <taxon>Bacillati</taxon>
        <taxon>Actinomycetota</taxon>
        <taxon>Actinomycetes</taxon>
        <taxon>Propionibacteriales</taxon>
        <taxon>Kribbellaceae</taxon>
        <taxon>Kribbella</taxon>
    </lineage>
</organism>
<dbReference type="PANTHER" id="PTHR30137">
    <property type="entry name" value="LUCIFERASE-LIKE MONOOXYGENASE"/>
    <property type="match status" value="1"/>
</dbReference>
<evidence type="ECO:0000313" key="4">
    <source>
        <dbReference type="EMBL" id="GAA1616881.1"/>
    </source>
</evidence>
<feature type="domain" description="Luciferase-like" evidence="3">
    <location>
        <begin position="1"/>
        <end position="317"/>
    </location>
</feature>
<evidence type="ECO:0000259" key="3">
    <source>
        <dbReference type="Pfam" id="PF00296"/>
    </source>
</evidence>
<dbReference type="Pfam" id="PF00296">
    <property type="entry name" value="Bac_luciferase"/>
    <property type="match status" value="1"/>
</dbReference>
<dbReference type="InterPro" id="IPR011251">
    <property type="entry name" value="Luciferase-like_dom"/>
</dbReference>
<evidence type="ECO:0000256" key="1">
    <source>
        <dbReference type="ARBA" id="ARBA00023002"/>
    </source>
</evidence>
<dbReference type="SUPFAM" id="SSF51679">
    <property type="entry name" value="Bacterial luciferase-like"/>
    <property type="match status" value="1"/>
</dbReference>
<dbReference type="Proteomes" id="UP001500393">
    <property type="component" value="Unassembled WGS sequence"/>
</dbReference>
<dbReference type="InterPro" id="IPR050766">
    <property type="entry name" value="Bact_Lucif_Oxidored"/>
</dbReference>
<protein>
    <submittedName>
        <fullName evidence="4">LLM class flavin-dependent oxidoreductase</fullName>
    </submittedName>
</protein>
<proteinExistence type="predicted"/>
<keyword evidence="5" id="KW-1185">Reference proteome</keyword>
<dbReference type="InterPro" id="IPR036661">
    <property type="entry name" value="Luciferase-like_sf"/>
</dbReference>
<gene>
    <name evidence="4" type="ORF">GCM10009789_83610</name>
</gene>
<reference evidence="5" key="1">
    <citation type="journal article" date="2019" name="Int. J. Syst. Evol. Microbiol.">
        <title>The Global Catalogue of Microorganisms (GCM) 10K type strain sequencing project: providing services to taxonomists for standard genome sequencing and annotation.</title>
        <authorList>
            <consortium name="The Broad Institute Genomics Platform"/>
            <consortium name="The Broad Institute Genome Sequencing Center for Infectious Disease"/>
            <person name="Wu L."/>
            <person name="Ma J."/>
        </authorList>
    </citation>
    <scope>NUCLEOTIDE SEQUENCE [LARGE SCALE GENOMIC DNA]</scope>
    <source>
        <strain evidence="5">JCM 14969</strain>
    </source>
</reference>
<keyword evidence="2" id="KW-0503">Monooxygenase</keyword>
<evidence type="ECO:0000256" key="2">
    <source>
        <dbReference type="ARBA" id="ARBA00023033"/>
    </source>
</evidence>
<dbReference type="PANTHER" id="PTHR30137:SF8">
    <property type="entry name" value="BLR5498 PROTEIN"/>
    <property type="match status" value="1"/>
</dbReference>
<accession>A0ABP4QNA4</accession>
<dbReference type="InterPro" id="IPR024011">
    <property type="entry name" value="Biosynth_lucif-like_mOase_dom"/>
</dbReference>
<evidence type="ECO:0000313" key="5">
    <source>
        <dbReference type="Proteomes" id="UP001500393"/>
    </source>
</evidence>
<dbReference type="EMBL" id="BAAAOS010000066">
    <property type="protein sequence ID" value="GAA1616881.1"/>
    <property type="molecule type" value="Genomic_DNA"/>
</dbReference>
<dbReference type="Gene3D" id="3.20.20.30">
    <property type="entry name" value="Luciferase-like domain"/>
    <property type="match status" value="1"/>
</dbReference>